<dbReference type="InterPro" id="IPR036907">
    <property type="entry name" value="5'-Nucleotdase_C_sf"/>
</dbReference>
<evidence type="ECO:0000259" key="3">
    <source>
        <dbReference type="Pfam" id="PF00149"/>
    </source>
</evidence>
<dbReference type="InterPro" id="IPR053828">
    <property type="entry name" value="Nucleosidase_C"/>
</dbReference>
<evidence type="ECO:0000313" key="6">
    <source>
        <dbReference type="Proteomes" id="UP000670092"/>
    </source>
</evidence>
<feature type="domain" description="Calcineurin-like phosphoesterase" evidence="3">
    <location>
        <begin position="39"/>
        <end position="263"/>
    </location>
</feature>
<feature type="chain" id="PRO_5034456171" evidence="2">
    <location>
        <begin position="19"/>
        <end position="650"/>
    </location>
</feature>
<dbReference type="OrthoDB" id="7722975at2759"/>
<proteinExistence type="predicted"/>
<evidence type="ECO:0000256" key="1">
    <source>
        <dbReference type="SAM" id="MobiDB-lite"/>
    </source>
</evidence>
<dbReference type="InterPro" id="IPR029052">
    <property type="entry name" value="Metallo-depent_PP-like"/>
</dbReference>
<accession>A0A8H7YQJ8</accession>
<dbReference type="GO" id="GO:0005576">
    <property type="term" value="C:extracellular region"/>
    <property type="evidence" value="ECO:0007669"/>
    <property type="project" value="UniProtKB-ARBA"/>
</dbReference>
<dbReference type="InterPro" id="IPR006179">
    <property type="entry name" value="5_nucleotidase/apyrase"/>
</dbReference>
<sequence>MESLLLALLGLSISVLSAQPSSPKPIPARMRDLTFGQLNFLHTTDTHGWLGGHLQEASYAADWGDYISFAARIRTKVEAEGGDLLLIDTGDRVDGNGLYDGSEPKGLYTAEIFKQQRIDIICSGNHELYQKNTSVNEYLTTVPNFKGNYISSNIDIMDPHSGERVPLAARFKKFTTQKLGIRIVAFGFLFNFKQNYNNTFVQPVEETVKEEWFQDAIRDKDVDLFVVVGHVAVESNEFLTIYKEIRGMHWDTPIHFFGGHYHIRDYVKYDEKAYGLASGRFMETIGFASISGLSTGDKQSSSAAANPSFTRRYIDNNLWSFSYHTGLNTTTFPTEHGKNVSKMIQSARRELKLDHIHGCAPKDLWMSRVPYPHNASLYSWLEKKVLPDSFRVKTRPNKAAMVIINTGALRFDIFKGPFTKDSAYTLSPFPSGFRYVKDVPYEKAKLVMEVLNRQIKILADMPNSTVSASSFLSPPEQQKISLSSFVNGENDGHGRGETQLSSPNQIPLNSPSGDDRDTEDDQGKEPALIIMPGYTTVDDAGDDGDDTIHSKISSYKVPNCLSAFVPANTSTSTSMSSPSPRDMNSDTADPEAVDVVYLDFVEPWLDMAFKFVGHDVDMKEDTEVIMEEETLGTIVVRWVEENWKCQEGKV</sequence>
<keyword evidence="2" id="KW-0732">Signal</keyword>
<gene>
    <name evidence="5" type="ORF">I7I52_06267</name>
</gene>
<dbReference type="CDD" id="cd07407">
    <property type="entry name" value="MPP_YHR202W_N"/>
    <property type="match status" value="1"/>
</dbReference>
<name>A0A8H7YQJ8_AJECA</name>
<evidence type="ECO:0000259" key="4">
    <source>
        <dbReference type="Pfam" id="PF21953"/>
    </source>
</evidence>
<dbReference type="GO" id="GO:0005829">
    <property type="term" value="C:cytosol"/>
    <property type="evidence" value="ECO:0007669"/>
    <property type="project" value="TreeGrafter"/>
</dbReference>
<reference evidence="5 6" key="1">
    <citation type="submission" date="2021-01" db="EMBL/GenBank/DDBJ databases">
        <title>Chromosome-level genome assembly of a human fungal pathogen reveals clustering of transcriptionally co-regulated genes.</title>
        <authorList>
            <person name="Voorhies M."/>
            <person name="Cohen S."/>
            <person name="Shea T.P."/>
            <person name="Petrus S."/>
            <person name="Munoz J.F."/>
            <person name="Poplawski S."/>
            <person name="Goldman W.E."/>
            <person name="Michael T."/>
            <person name="Cuomo C.A."/>
            <person name="Sil A."/>
            <person name="Beyhan S."/>
        </authorList>
    </citation>
    <scope>NUCLEOTIDE SEQUENCE [LARGE SCALE GENOMIC DNA]</scope>
    <source>
        <strain evidence="5 6">G184AR</strain>
    </source>
</reference>
<dbReference type="FunFam" id="3.90.780.10:FF:000009">
    <property type="entry name" value="Ser/Thr protein phosphatase family"/>
    <property type="match status" value="1"/>
</dbReference>
<dbReference type="PANTHER" id="PTHR11575">
    <property type="entry name" value="5'-NUCLEOTIDASE-RELATED"/>
    <property type="match status" value="1"/>
</dbReference>
<dbReference type="InterPro" id="IPR014485">
    <property type="entry name" value="Pesterase_C1039"/>
</dbReference>
<dbReference type="FunFam" id="3.60.21.10:FF:000043">
    <property type="entry name" value="Ser/Thr protein phosphatase family"/>
    <property type="match status" value="1"/>
</dbReference>
<dbReference type="GO" id="GO:0016787">
    <property type="term" value="F:hydrolase activity"/>
    <property type="evidence" value="ECO:0007669"/>
    <property type="project" value="InterPro"/>
</dbReference>
<feature type="compositionally biased region" description="Polar residues" evidence="1">
    <location>
        <begin position="498"/>
        <end position="512"/>
    </location>
</feature>
<protein>
    <submittedName>
        <fullName evidence="5">Serine/threonine phosphatase</fullName>
    </submittedName>
</protein>
<feature type="region of interest" description="Disordered" evidence="1">
    <location>
        <begin position="485"/>
        <end position="528"/>
    </location>
</feature>
<dbReference type="VEuPathDB" id="FungiDB:I7I52_06267"/>
<dbReference type="PIRSF" id="PIRSF017316">
    <property type="entry name" value="Pesterase_C1039"/>
    <property type="match status" value="1"/>
</dbReference>
<organism evidence="5 6">
    <name type="scientific">Ajellomyces capsulatus</name>
    <name type="common">Darling's disease fungus</name>
    <name type="synonym">Histoplasma capsulatum</name>
    <dbReference type="NCBI Taxonomy" id="5037"/>
    <lineage>
        <taxon>Eukaryota</taxon>
        <taxon>Fungi</taxon>
        <taxon>Dikarya</taxon>
        <taxon>Ascomycota</taxon>
        <taxon>Pezizomycotina</taxon>
        <taxon>Eurotiomycetes</taxon>
        <taxon>Eurotiomycetidae</taxon>
        <taxon>Onygenales</taxon>
        <taxon>Ajellomycetaceae</taxon>
        <taxon>Histoplasma</taxon>
    </lineage>
</organism>
<dbReference type="SUPFAM" id="SSF56300">
    <property type="entry name" value="Metallo-dependent phosphatases"/>
    <property type="match status" value="1"/>
</dbReference>
<dbReference type="InterPro" id="IPR004843">
    <property type="entry name" value="Calcineurin-like_PHP"/>
</dbReference>
<dbReference type="Pfam" id="PF00149">
    <property type="entry name" value="Metallophos"/>
    <property type="match status" value="1"/>
</dbReference>
<dbReference type="PANTHER" id="PTHR11575:SF43">
    <property type="entry name" value="SER_THR PROTEIN PHOSPHATASE FAMILY (AFU_ORTHOLOGUE AFUA_3G04160)"/>
    <property type="match status" value="1"/>
</dbReference>
<dbReference type="InterPro" id="IPR041823">
    <property type="entry name" value="YHR202W_N"/>
</dbReference>
<dbReference type="SUPFAM" id="SSF55816">
    <property type="entry name" value="5'-nucleotidase (syn. UDP-sugar hydrolase), C-terminal domain"/>
    <property type="match status" value="1"/>
</dbReference>
<dbReference type="Pfam" id="PF21953">
    <property type="entry name" value="NadN_nucleosid_C"/>
    <property type="match status" value="1"/>
</dbReference>
<dbReference type="Gene3D" id="3.90.780.10">
    <property type="entry name" value="5'-Nucleotidase, C-terminal domain"/>
    <property type="match status" value="2"/>
</dbReference>
<dbReference type="EMBL" id="JAEVHI010000003">
    <property type="protein sequence ID" value="KAG5295852.1"/>
    <property type="molecule type" value="Genomic_DNA"/>
</dbReference>
<feature type="domain" description="Putative 5'-nucleotidase C-terminal" evidence="4">
    <location>
        <begin position="363"/>
        <end position="605"/>
    </location>
</feature>
<dbReference type="Proteomes" id="UP000670092">
    <property type="component" value="Unassembled WGS sequence"/>
</dbReference>
<evidence type="ECO:0000313" key="5">
    <source>
        <dbReference type="EMBL" id="KAG5295852.1"/>
    </source>
</evidence>
<dbReference type="GO" id="GO:0009166">
    <property type="term" value="P:nucleotide catabolic process"/>
    <property type="evidence" value="ECO:0007669"/>
    <property type="project" value="InterPro"/>
</dbReference>
<comment type="caution">
    <text evidence="5">The sequence shown here is derived from an EMBL/GenBank/DDBJ whole genome shotgun (WGS) entry which is preliminary data.</text>
</comment>
<dbReference type="AlphaFoldDB" id="A0A8H7YQJ8"/>
<dbReference type="Gene3D" id="3.60.21.10">
    <property type="match status" value="1"/>
</dbReference>
<evidence type="ECO:0000256" key="2">
    <source>
        <dbReference type="SAM" id="SignalP"/>
    </source>
</evidence>
<feature type="signal peptide" evidence="2">
    <location>
        <begin position="1"/>
        <end position="18"/>
    </location>
</feature>